<sequence length="305" mass="35330">MLRTLRPNEKLTQIIDKIGNKKLISIEINPHKPIDFHLLQRINPSFCTVKWITKLQDFSQPKLLNSVIMSKELVTKGYTVLVQIPDSLCADQNTKLILEIFKENGIRNLYIKRDGGSPIKTNAEYTGSKNLIRFIRDEFGEYFDIIIVGFPDEHCYGSIENQMLLLRQKVTAGVNVILTRGSVYPEKYFMFKKICVQYAIDVPIIFGICMFSSWKQLHGTKKQFSGIDHQEIVDVKDPLEGKWQLQMIENGRAWSKHMFENLLKNELTVGVHIFSRVSLELVRNILTEIKAHNHQANMRKLIKNI</sequence>
<dbReference type="PANTHER" id="PTHR45754">
    <property type="entry name" value="METHYLENETETRAHYDROFOLATE REDUCTASE"/>
    <property type="match status" value="1"/>
</dbReference>
<dbReference type="Pfam" id="PF02219">
    <property type="entry name" value="MTHFR"/>
    <property type="match status" value="1"/>
</dbReference>
<comment type="pathway">
    <text evidence="2 7">One-carbon metabolism; tetrahydrofolate interconversion.</text>
</comment>
<dbReference type="SUPFAM" id="SSF51730">
    <property type="entry name" value="FAD-linked oxidoreductase"/>
    <property type="match status" value="1"/>
</dbReference>
<dbReference type="InterPro" id="IPR029041">
    <property type="entry name" value="FAD-linked_oxidoreductase-like"/>
</dbReference>
<evidence type="ECO:0008006" key="10">
    <source>
        <dbReference type="Google" id="ProtNLM"/>
    </source>
</evidence>
<dbReference type="AlphaFoldDB" id="A0AAW1VDJ2"/>
<accession>A0AAW1VDJ2</accession>
<evidence type="ECO:0000256" key="7">
    <source>
        <dbReference type="RuleBase" id="RU004254"/>
    </source>
</evidence>
<dbReference type="GO" id="GO:0071949">
    <property type="term" value="F:FAD binding"/>
    <property type="evidence" value="ECO:0007669"/>
    <property type="project" value="TreeGrafter"/>
</dbReference>
<dbReference type="Gene3D" id="3.20.20.220">
    <property type="match status" value="1"/>
</dbReference>
<evidence type="ECO:0000256" key="4">
    <source>
        <dbReference type="ARBA" id="ARBA00022630"/>
    </source>
</evidence>
<dbReference type="Proteomes" id="UP001431783">
    <property type="component" value="Unassembled WGS sequence"/>
</dbReference>
<gene>
    <name evidence="8" type="ORF">WA026_010574</name>
</gene>
<evidence type="ECO:0000256" key="6">
    <source>
        <dbReference type="ARBA" id="ARBA00023002"/>
    </source>
</evidence>
<evidence type="ECO:0000256" key="2">
    <source>
        <dbReference type="ARBA" id="ARBA00004777"/>
    </source>
</evidence>
<comment type="caution">
    <text evidence="8">The sequence shown here is derived from an EMBL/GenBank/DDBJ whole genome shotgun (WGS) entry which is preliminary data.</text>
</comment>
<keyword evidence="4" id="KW-0285">Flavoprotein</keyword>
<evidence type="ECO:0000313" key="9">
    <source>
        <dbReference type="Proteomes" id="UP001431783"/>
    </source>
</evidence>
<dbReference type="EMBL" id="JARQZJ010000125">
    <property type="protein sequence ID" value="KAK9890493.1"/>
    <property type="molecule type" value="Genomic_DNA"/>
</dbReference>
<keyword evidence="5" id="KW-0274">FAD</keyword>
<evidence type="ECO:0000256" key="1">
    <source>
        <dbReference type="ARBA" id="ARBA00001974"/>
    </source>
</evidence>
<evidence type="ECO:0000256" key="3">
    <source>
        <dbReference type="ARBA" id="ARBA00006743"/>
    </source>
</evidence>
<protein>
    <recommendedName>
        <fullName evidence="10">Methylenetetrahydrofolate reductase (NAD(P)H)</fullName>
    </recommendedName>
</protein>
<dbReference type="GO" id="GO:0009086">
    <property type="term" value="P:methionine biosynthetic process"/>
    <property type="evidence" value="ECO:0007669"/>
    <property type="project" value="TreeGrafter"/>
</dbReference>
<evidence type="ECO:0000256" key="5">
    <source>
        <dbReference type="ARBA" id="ARBA00022827"/>
    </source>
</evidence>
<comment type="cofactor">
    <cofactor evidence="1">
        <name>FAD</name>
        <dbReference type="ChEBI" id="CHEBI:57692"/>
    </cofactor>
</comment>
<keyword evidence="9" id="KW-1185">Reference proteome</keyword>
<name>A0AAW1VDJ2_9CUCU</name>
<dbReference type="GO" id="GO:0005829">
    <property type="term" value="C:cytosol"/>
    <property type="evidence" value="ECO:0007669"/>
    <property type="project" value="TreeGrafter"/>
</dbReference>
<dbReference type="PANTHER" id="PTHR45754:SF3">
    <property type="entry name" value="METHYLENETETRAHYDROFOLATE REDUCTASE (NADPH)"/>
    <property type="match status" value="1"/>
</dbReference>
<reference evidence="8 9" key="1">
    <citation type="submission" date="2023-03" db="EMBL/GenBank/DDBJ databases">
        <title>Genome insight into feeding habits of ladybird beetles.</title>
        <authorList>
            <person name="Li H.-S."/>
            <person name="Huang Y.-H."/>
            <person name="Pang H."/>
        </authorList>
    </citation>
    <scope>NUCLEOTIDE SEQUENCE [LARGE SCALE GENOMIC DNA]</scope>
    <source>
        <strain evidence="8">SYSU_2023b</strain>
        <tissue evidence="8">Whole body</tissue>
    </source>
</reference>
<comment type="similarity">
    <text evidence="3">Belongs to the methylenetetrahydrofolate reductase family.</text>
</comment>
<organism evidence="8 9">
    <name type="scientific">Henosepilachna vigintioctopunctata</name>
    <dbReference type="NCBI Taxonomy" id="420089"/>
    <lineage>
        <taxon>Eukaryota</taxon>
        <taxon>Metazoa</taxon>
        <taxon>Ecdysozoa</taxon>
        <taxon>Arthropoda</taxon>
        <taxon>Hexapoda</taxon>
        <taxon>Insecta</taxon>
        <taxon>Pterygota</taxon>
        <taxon>Neoptera</taxon>
        <taxon>Endopterygota</taxon>
        <taxon>Coleoptera</taxon>
        <taxon>Polyphaga</taxon>
        <taxon>Cucujiformia</taxon>
        <taxon>Coccinelloidea</taxon>
        <taxon>Coccinellidae</taxon>
        <taxon>Epilachninae</taxon>
        <taxon>Epilachnini</taxon>
        <taxon>Henosepilachna</taxon>
    </lineage>
</organism>
<keyword evidence="6" id="KW-0560">Oxidoreductase</keyword>
<proteinExistence type="inferred from homology"/>
<dbReference type="InterPro" id="IPR003171">
    <property type="entry name" value="Mehydrof_redctse-like"/>
</dbReference>
<evidence type="ECO:0000313" key="8">
    <source>
        <dbReference type="EMBL" id="KAK9890493.1"/>
    </source>
</evidence>
<dbReference type="GO" id="GO:0004489">
    <property type="term" value="F:methylenetetrahydrofolate reductase [NAD(P)H] activity"/>
    <property type="evidence" value="ECO:0007669"/>
    <property type="project" value="InterPro"/>
</dbReference>
<dbReference type="GO" id="GO:0035999">
    <property type="term" value="P:tetrahydrofolate interconversion"/>
    <property type="evidence" value="ECO:0007669"/>
    <property type="project" value="TreeGrafter"/>
</dbReference>